<feature type="domain" description="DUF112" evidence="2">
    <location>
        <begin position="13"/>
        <end position="436"/>
    </location>
</feature>
<sequence length="498" mass="53449">MDIITQLLLPGTLLFLVIGSVLGLFIGALPGLSATMGVAILTPMTFWLPPEQGLAMLISIYCTAIFAGGIPAILVNTPGTPASMVTAFDGYPLTLKGKGGLALGINAIYSGLGGIISVIFLILAAQPIAAFALHFGAAEYFALAVFGLSMMISISGKSIRKGIICGFLGLFIATVGLDPMTSTPRFTFDQTYLYDGVSFIPIMIGLFGIGEVFYQISSSGADFSRKNVKRKIGRILPLKKERKEMRKPFWFSALISPIIGAIPGAGGDIASIVTWEQSKRFSKGKKKEEYGKGSLGGLAATTTANNGVIGGAFTTMLTLGLPGDAVTAILIGSLMMYGMQPGPNLFLENPDIVHTIMGLLLMANILVIVIGLIGANLFSRIMLIRKEYIWLSVILFCVIGAYALNNSYFDVWIVLVCGIIGFLFRRLDYPLGPLILGLILGPMAEANFRRALVMSPDQPYAIFFTRPIALILLTIAVLSLCWPLFKKIMVLFRSNKQG</sequence>
<feature type="transmembrane region" description="Helical" evidence="1">
    <location>
        <begin position="387"/>
        <end position="403"/>
    </location>
</feature>
<reference evidence="3" key="1">
    <citation type="submission" date="2020-06" db="EMBL/GenBank/DDBJ databases">
        <title>Insight into the genomes of haloalkaliphilic bacilli from Kenyan soda lakes.</title>
        <authorList>
            <person name="Mwirichia R."/>
            <person name="Villamizar G.C."/>
            <person name="Poehlein A."/>
            <person name="Mugweru J."/>
            <person name="Kipnyargis A."/>
            <person name="Kiplimo D."/>
            <person name="Orwa P."/>
            <person name="Daniel R."/>
        </authorList>
    </citation>
    <scope>NUCLEOTIDE SEQUENCE</scope>
    <source>
        <strain evidence="3">B1096_S55</strain>
    </source>
</reference>
<feature type="transmembrane region" description="Helical" evidence="1">
    <location>
        <begin position="101"/>
        <end position="125"/>
    </location>
</feature>
<keyword evidence="1" id="KW-1133">Transmembrane helix</keyword>
<evidence type="ECO:0000313" key="4">
    <source>
        <dbReference type="Proteomes" id="UP001057753"/>
    </source>
</evidence>
<keyword evidence="1" id="KW-0472">Membrane</keyword>
<feature type="transmembrane region" description="Helical" evidence="1">
    <location>
        <begin position="409"/>
        <end position="424"/>
    </location>
</feature>
<dbReference type="PANTHER" id="PTHR35342:SF5">
    <property type="entry name" value="TRICARBOXYLIC TRANSPORT PROTEIN"/>
    <property type="match status" value="1"/>
</dbReference>
<proteinExistence type="predicted"/>
<feature type="transmembrane region" description="Helical" evidence="1">
    <location>
        <begin position="352"/>
        <end position="375"/>
    </location>
</feature>
<feature type="transmembrane region" description="Helical" evidence="1">
    <location>
        <begin position="159"/>
        <end position="177"/>
    </location>
</feature>
<protein>
    <submittedName>
        <fullName evidence="3">Tripartite tricarboxylate transporter permease</fullName>
    </submittedName>
</protein>
<organism evidence="3 4">
    <name type="scientific">Salipaludibacillus agaradhaerens</name>
    <name type="common">Bacillus agaradhaerens</name>
    <dbReference type="NCBI Taxonomy" id="76935"/>
    <lineage>
        <taxon>Bacteria</taxon>
        <taxon>Bacillati</taxon>
        <taxon>Bacillota</taxon>
        <taxon>Bacilli</taxon>
        <taxon>Bacillales</taxon>
        <taxon>Bacillaceae</taxon>
    </lineage>
</organism>
<keyword evidence="1" id="KW-0812">Transmembrane</keyword>
<feature type="transmembrane region" description="Helical" evidence="1">
    <location>
        <begin position="131"/>
        <end position="152"/>
    </location>
</feature>
<dbReference type="AlphaFoldDB" id="A0A9Q4FZG8"/>
<dbReference type="PANTHER" id="PTHR35342">
    <property type="entry name" value="TRICARBOXYLIC TRANSPORT PROTEIN"/>
    <property type="match status" value="1"/>
</dbReference>
<feature type="transmembrane region" description="Helical" evidence="1">
    <location>
        <begin position="321"/>
        <end position="340"/>
    </location>
</feature>
<name>A0A9Q4FZG8_SALAG</name>
<dbReference type="Pfam" id="PF01970">
    <property type="entry name" value="TctA"/>
    <property type="match status" value="1"/>
</dbReference>
<feature type="transmembrane region" description="Helical" evidence="1">
    <location>
        <begin position="197"/>
        <end position="216"/>
    </location>
</feature>
<evidence type="ECO:0000259" key="2">
    <source>
        <dbReference type="Pfam" id="PF01970"/>
    </source>
</evidence>
<accession>A0A9Q4FZG8</accession>
<dbReference type="RefSeq" id="WP_257821537.1">
    <property type="nucleotide sequence ID" value="NZ_JABXYM010000001.1"/>
</dbReference>
<feature type="transmembrane region" description="Helical" evidence="1">
    <location>
        <begin position="460"/>
        <end position="485"/>
    </location>
</feature>
<feature type="transmembrane region" description="Helical" evidence="1">
    <location>
        <begin position="431"/>
        <end position="448"/>
    </location>
</feature>
<dbReference type="EMBL" id="JABXYM010000001">
    <property type="protein sequence ID" value="MCR6097097.1"/>
    <property type="molecule type" value="Genomic_DNA"/>
</dbReference>
<evidence type="ECO:0000256" key="1">
    <source>
        <dbReference type="SAM" id="Phobius"/>
    </source>
</evidence>
<evidence type="ECO:0000313" key="3">
    <source>
        <dbReference type="EMBL" id="MCR6097097.1"/>
    </source>
</evidence>
<dbReference type="InterPro" id="IPR002823">
    <property type="entry name" value="DUF112_TM"/>
</dbReference>
<feature type="transmembrane region" description="Helical" evidence="1">
    <location>
        <begin position="53"/>
        <end position="75"/>
    </location>
</feature>
<dbReference type="Proteomes" id="UP001057753">
    <property type="component" value="Unassembled WGS sequence"/>
</dbReference>
<gene>
    <name evidence="3" type="ORF">HXA33_11055</name>
</gene>
<comment type="caution">
    <text evidence="3">The sequence shown here is derived from an EMBL/GenBank/DDBJ whole genome shotgun (WGS) entry which is preliminary data.</text>
</comment>
<feature type="transmembrane region" description="Helical" evidence="1">
    <location>
        <begin position="12"/>
        <end position="41"/>
    </location>
</feature>
<keyword evidence="4" id="KW-1185">Reference proteome</keyword>